<reference evidence="8" key="2">
    <citation type="submission" date="2022-04" db="EMBL/GenBank/DDBJ databases">
        <title>Antimicrobial genetic elements in methicillin-resistant Macrococcus armenti.</title>
        <authorList>
            <person name="Keller J.E."/>
            <person name="Schwendener S."/>
            <person name="Pantucek R."/>
            <person name="Perreten V."/>
        </authorList>
    </citation>
    <scope>NUCLEOTIDE SEQUENCE</scope>
    <source>
        <strain evidence="8">CCM 2609</strain>
    </source>
</reference>
<name>A0ABY3ZVL5_9STAP</name>
<dbReference type="InterPro" id="IPR036631">
    <property type="entry name" value="MGMT_N_sf"/>
</dbReference>
<proteinExistence type="predicted"/>
<dbReference type="EMBL" id="CP094348">
    <property type="protein sequence ID" value="UOB20944.1"/>
    <property type="molecule type" value="Genomic_DNA"/>
</dbReference>
<evidence type="ECO:0000256" key="1">
    <source>
        <dbReference type="ARBA" id="ARBA00001286"/>
    </source>
</evidence>
<protein>
    <submittedName>
        <fullName evidence="8">Methylated-DNA--[protein]-cysteine S-methyltransferase</fullName>
    </submittedName>
</protein>
<evidence type="ECO:0000256" key="5">
    <source>
        <dbReference type="ARBA" id="ARBA00023204"/>
    </source>
</evidence>
<evidence type="ECO:0000259" key="7">
    <source>
        <dbReference type="Pfam" id="PF01035"/>
    </source>
</evidence>
<dbReference type="Pfam" id="PF01035">
    <property type="entry name" value="DNA_binding_1"/>
    <property type="match status" value="1"/>
</dbReference>
<dbReference type="RefSeq" id="WP_243366240.1">
    <property type="nucleotide sequence ID" value="NZ_CP094348.1"/>
</dbReference>
<dbReference type="PANTHER" id="PTHR10815:SF13">
    <property type="entry name" value="METHYLATED-DNA--PROTEIN-CYSTEINE METHYLTRANSFERASE"/>
    <property type="match status" value="1"/>
</dbReference>
<gene>
    <name evidence="8" type="ORF">MRZ06_02365</name>
</gene>
<dbReference type="SUPFAM" id="SSF46767">
    <property type="entry name" value="Methylated DNA-protein cysteine methyltransferase, C-terminal domain"/>
    <property type="match status" value="1"/>
</dbReference>
<evidence type="ECO:0000256" key="2">
    <source>
        <dbReference type="ARBA" id="ARBA00022603"/>
    </source>
</evidence>
<dbReference type="PROSITE" id="PS00374">
    <property type="entry name" value="MGMT"/>
    <property type="match status" value="1"/>
</dbReference>
<dbReference type="InterPro" id="IPR001497">
    <property type="entry name" value="MethylDNA_cys_MeTrfase_AS"/>
</dbReference>
<evidence type="ECO:0000313" key="8">
    <source>
        <dbReference type="EMBL" id="UOB20944.1"/>
    </source>
</evidence>
<dbReference type="InterPro" id="IPR014048">
    <property type="entry name" value="MethylDNA_cys_MeTrfase_DNA-bd"/>
</dbReference>
<keyword evidence="5" id="KW-0234">DNA repair</keyword>
<dbReference type="PANTHER" id="PTHR10815">
    <property type="entry name" value="METHYLATED-DNA--PROTEIN-CYSTEINE METHYLTRANSFERASE"/>
    <property type="match status" value="1"/>
</dbReference>
<evidence type="ECO:0000256" key="4">
    <source>
        <dbReference type="ARBA" id="ARBA00022763"/>
    </source>
</evidence>
<keyword evidence="3" id="KW-0808">Transferase</keyword>
<evidence type="ECO:0000313" key="9">
    <source>
        <dbReference type="Proteomes" id="UP000830343"/>
    </source>
</evidence>
<evidence type="ECO:0000256" key="3">
    <source>
        <dbReference type="ARBA" id="ARBA00022679"/>
    </source>
</evidence>
<keyword evidence="2" id="KW-0489">Methyltransferase</keyword>
<dbReference type="InterPro" id="IPR036388">
    <property type="entry name" value="WH-like_DNA-bd_sf"/>
</dbReference>
<keyword evidence="9" id="KW-1185">Reference proteome</keyword>
<dbReference type="SUPFAM" id="SSF53155">
    <property type="entry name" value="Methylated DNA-protein cysteine methyltransferase domain"/>
    <property type="match status" value="1"/>
</dbReference>
<accession>A0ABY3ZVL5</accession>
<comment type="catalytic activity">
    <reaction evidence="6">
        <text>a 6-O-methyl-2'-deoxyguanosine in DNA + L-cysteinyl-[protein] = S-methyl-L-cysteinyl-[protein] + a 2'-deoxyguanosine in DNA</text>
        <dbReference type="Rhea" id="RHEA:24000"/>
        <dbReference type="Rhea" id="RHEA-COMP:10131"/>
        <dbReference type="Rhea" id="RHEA-COMP:10132"/>
        <dbReference type="Rhea" id="RHEA-COMP:11367"/>
        <dbReference type="Rhea" id="RHEA-COMP:11368"/>
        <dbReference type="ChEBI" id="CHEBI:29950"/>
        <dbReference type="ChEBI" id="CHEBI:82612"/>
        <dbReference type="ChEBI" id="CHEBI:85445"/>
        <dbReference type="ChEBI" id="CHEBI:85448"/>
        <dbReference type="EC" id="2.1.1.63"/>
    </reaction>
</comment>
<evidence type="ECO:0000256" key="6">
    <source>
        <dbReference type="ARBA" id="ARBA00049348"/>
    </source>
</evidence>
<dbReference type="Gene3D" id="1.10.10.10">
    <property type="entry name" value="Winged helix-like DNA-binding domain superfamily/Winged helix DNA-binding domain"/>
    <property type="match status" value="1"/>
</dbReference>
<dbReference type="Proteomes" id="UP000830343">
    <property type="component" value="Chromosome"/>
</dbReference>
<feature type="domain" description="Methylated-DNA-[protein]-cysteine S-methyltransferase DNA binding" evidence="7">
    <location>
        <begin position="87"/>
        <end position="166"/>
    </location>
</feature>
<keyword evidence="4" id="KW-0227">DNA damage</keyword>
<dbReference type="InterPro" id="IPR036217">
    <property type="entry name" value="MethylDNA_cys_MeTrfase_DNAb"/>
</dbReference>
<comment type="catalytic activity">
    <reaction evidence="1">
        <text>a 4-O-methyl-thymidine in DNA + L-cysteinyl-[protein] = a thymidine in DNA + S-methyl-L-cysteinyl-[protein]</text>
        <dbReference type="Rhea" id="RHEA:53428"/>
        <dbReference type="Rhea" id="RHEA-COMP:10131"/>
        <dbReference type="Rhea" id="RHEA-COMP:10132"/>
        <dbReference type="Rhea" id="RHEA-COMP:13555"/>
        <dbReference type="Rhea" id="RHEA-COMP:13556"/>
        <dbReference type="ChEBI" id="CHEBI:29950"/>
        <dbReference type="ChEBI" id="CHEBI:82612"/>
        <dbReference type="ChEBI" id="CHEBI:137386"/>
        <dbReference type="ChEBI" id="CHEBI:137387"/>
        <dbReference type="EC" id="2.1.1.63"/>
    </reaction>
</comment>
<sequence>MKVYITHFLLNDTDFIIASNASDVIYLANDDTMEYLNRHIERFYSEAVKVTGYEADQLNAHFIEDLRLYFKGELKQFNWPLNLAGTDFQKKIWSSLCNIPYGKAVTYSEIASLSGNKQAVRAVGGAVGANPVMIVVPCHRVIGKNGELTGFSGGLDMKRTLLAIENIKYIK</sequence>
<dbReference type="CDD" id="cd06445">
    <property type="entry name" value="ATase"/>
    <property type="match status" value="1"/>
</dbReference>
<reference evidence="8" key="1">
    <citation type="submission" date="2022-03" db="EMBL/GenBank/DDBJ databases">
        <authorList>
            <person name="Vrbovska V."/>
            <person name="Kovarovic V."/>
            <person name="Botka T."/>
            <person name="Pantucek R."/>
        </authorList>
    </citation>
    <scope>NUCLEOTIDE SEQUENCE</scope>
    <source>
        <strain evidence="8">CCM 2609</strain>
    </source>
</reference>
<organism evidence="8 9">
    <name type="scientific">Macrococcus armenti</name>
    <dbReference type="NCBI Taxonomy" id="2875764"/>
    <lineage>
        <taxon>Bacteria</taxon>
        <taxon>Bacillati</taxon>
        <taxon>Bacillota</taxon>
        <taxon>Bacilli</taxon>
        <taxon>Bacillales</taxon>
        <taxon>Staphylococcaceae</taxon>
        <taxon>Macrococcus</taxon>
    </lineage>
</organism>
<dbReference type="NCBIfam" id="TIGR00589">
    <property type="entry name" value="ogt"/>
    <property type="match status" value="1"/>
</dbReference>